<evidence type="ECO:0000313" key="2">
    <source>
        <dbReference type="EMBL" id="GAA0144809.1"/>
    </source>
</evidence>
<dbReference type="Proteomes" id="UP001454036">
    <property type="component" value="Unassembled WGS sequence"/>
</dbReference>
<dbReference type="Pfam" id="PF07727">
    <property type="entry name" value="RVT_2"/>
    <property type="match status" value="1"/>
</dbReference>
<gene>
    <name evidence="2" type="ORF">LIER_05156</name>
</gene>
<keyword evidence="3" id="KW-1185">Reference proteome</keyword>
<reference evidence="2 3" key="1">
    <citation type="submission" date="2024-01" db="EMBL/GenBank/DDBJ databases">
        <title>The complete chloroplast genome sequence of Lithospermum erythrorhizon: insights into the phylogenetic relationship among Boraginaceae species and the maternal lineages of purple gromwells.</title>
        <authorList>
            <person name="Okada T."/>
            <person name="Watanabe K."/>
        </authorList>
    </citation>
    <scope>NUCLEOTIDE SEQUENCE [LARGE SCALE GENOMIC DNA]</scope>
</reference>
<protein>
    <recommendedName>
        <fullName evidence="1">Reverse transcriptase Ty1/copia-type domain-containing protein</fullName>
    </recommendedName>
</protein>
<accession>A0AAV3NZF9</accession>
<dbReference type="InterPro" id="IPR013103">
    <property type="entry name" value="RVT_2"/>
</dbReference>
<comment type="caution">
    <text evidence="2">The sequence shown here is derived from an EMBL/GenBank/DDBJ whole genome shotgun (WGS) entry which is preliminary data.</text>
</comment>
<feature type="domain" description="Reverse transcriptase Ty1/copia-type" evidence="1">
    <location>
        <begin position="176"/>
        <end position="281"/>
    </location>
</feature>
<dbReference type="AlphaFoldDB" id="A0AAV3NZF9"/>
<evidence type="ECO:0000313" key="3">
    <source>
        <dbReference type="Proteomes" id="UP001454036"/>
    </source>
</evidence>
<evidence type="ECO:0000259" key="1">
    <source>
        <dbReference type="Pfam" id="PF07727"/>
    </source>
</evidence>
<proteinExistence type="predicted"/>
<organism evidence="2 3">
    <name type="scientific">Lithospermum erythrorhizon</name>
    <name type="common">Purple gromwell</name>
    <name type="synonym">Lithospermum officinale var. erythrorhizon</name>
    <dbReference type="NCBI Taxonomy" id="34254"/>
    <lineage>
        <taxon>Eukaryota</taxon>
        <taxon>Viridiplantae</taxon>
        <taxon>Streptophyta</taxon>
        <taxon>Embryophyta</taxon>
        <taxon>Tracheophyta</taxon>
        <taxon>Spermatophyta</taxon>
        <taxon>Magnoliopsida</taxon>
        <taxon>eudicotyledons</taxon>
        <taxon>Gunneridae</taxon>
        <taxon>Pentapetalae</taxon>
        <taxon>asterids</taxon>
        <taxon>lamiids</taxon>
        <taxon>Boraginales</taxon>
        <taxon>Boraginaceae</taxon>
        <taxon>Boraginoideae</taxon>
        <taxon>Lithospermeae</taxon>
        <taxon>Lithospermum</taxon>
    </lineage>
</organism>
<sequence length="306" mass="35940">MKRVTKSHIPAINVPARIQNPNKNDVARTSKADVRRGRPIGFKDKNPRKRKIEKVDMNASAPEKVHNNNNDVIVGKYALEKEHDNENETSENKIENENDFEISINYVCTGKLWNWKSKDIDDIFAFSIACEIMNEIDDPDPRSVIECQHRPDWSKWKDAIDIELNLLRKRKVFGPIIEIPMRVKPVEYKWVFVRKRNEKNEIVRYKARLVAQGFSQKHGIDYEVTYSPVMDSITFRYLIGLSVSYKVDMHLMDFVTTYLYGSLDSHIYMKISEGFKMLEKEKPREMYAIKLQKITIWVKSEITCYA</sequence>
<name>A0AAV3NZF9_LITER</name>
<dbReference type="EMBL" id="BAABME010000698">
    <property type="protein sequence ID" value="GAA0144809.1"/>
    <property type="molecule type" value="Genomic_DNA"/>
</dbReference>